<dbReference type="CDD" id="cd00082">
    <property type="entry name" value="HisKA"/>
    <property type="match status" value="1"/>
</dbReference>
<dbReference type="EMBL" id="JBBUKT010000002">
    <property type="protein sequence ID" value="MEK7950122.1"/>
    <property type="molecule type" value="Genomic_DNA"/>
</dbReference>
<evidence type="ECO:0000256" key="10">
    <source>
        <dbReference type="ARBA" id="ARBA00022777"/>
    </source>
</evidence>
<keyword evidence="5" id="KW-0997">Cell inner membrane</keyword>
<keyword evidence="10" id="KW-0418">Kinase</keyword>
<evidence type="ECO:0000259" key="17">
    <source>
        <dbReference type="PROSITE" id="PS50885"/>
    </source>
</evidence>
<evidence type="ECO:0000256" key="5">
    <source>
        <dbReference type="ARBA" id="ARBA00022519"/>
    </source>
</evidence>
<evidence type="ECO:0000256" key="11">
    <source>
        <dbReference type="ARBA" id="ARBA00022840"/>
    </source>
</evidence>
<dbReference type="SMART" id="SM00304">
    <property type="entry name" value="HAMP"/>
    <property type="match status" value="1"/>
</dbReference>
<keyword evidence="6" id="KW-0597">Phosphoprotein</keyword>
<dbReference type="InterPro" id="IPR003594">
    <property type="entry name" value="HATPase_dom"/>
</dbReference>
<dbReference type="SUPFAM" id="SSF158472">
    <property type="entry name" value="HAMP domain-like"/>
    <property type="match status" value="1"/>
</dbReference>
<evidence type="ECO:0000313" key="18">
    <source>
        <dbReference type="EMBL" id="MEK7950122.1"/>
    </source>
</evidence>
<dbReference type="SMART" id="SM00388">
    <property type="entry name" value="HisKA"/>
    <property type="match status" value="1"/>
</dbReference>
<dbReference type="PROSITE" id="PS50885">
    <property type="entry name" value="HAMP"/>
    <property type="match status" value="1"/>
</dbReference>
<dbReference type="InterPro" id="IPR036890">
    <property type="entry name" value="HATPase_C_sf"/>
</dbReference>
<evidence type="ECO:0000256" key="9">
    <source>
        <dbReference type="ARBA" id="ARBA00022741"/>
    </source>
</evidence>
<organism evidence="18 19">
    <name type="scientific">Luteolibacter soli</name>
    <dbReference type="NCBI Taxonomy" id="3135280"/>
    <lineage>
        <taxon>Bacteria</taxon>
        <taxon>Pseudomonadati</taxon>
        <taxon>Verrucomicrobiota</taxon>
        <taxon>Verrucomicrobiia</taxon>
        <taxon>Verrucomicrobiales</taxon>
        <taxon>Verrucomicrobiaceae</taxon>
        <taxon>Luteolibacter</taxon>
    </lineage>
</organism>
<dbReference type="InterPro" id="IPR036097">
    <property type="entry name" value="HisK_dim/P_sf"/>
</dbReference>
<keyword evidence="11 18" id="KW-0067">ATP-binding</keyword>
<dbReference type="Pfam" id="PF00512">
    <property type="entry name" value="HisKA"/>
    <property type="match status" value="1"/>
</dbReference>
<comment type="subcellular location">
    <subcellularLocation>
        <location evidence="2">Cell inner membrane</location>
        <topology evidence="2">Multi-pass membrane protein</topology>
    </subcellularLocation>
</comment>
<dbReference type="SMART" id="SM00387">
    <property type="entry name" value="HATPase_c"/>
    <property type="match status" value="1"/>
</dbReference>
<dbReference type="GO" id="GO:0005524">
    <property type="term" value="F:ATP binding"/>
    <property type="evidence" value="ECO:0007669"/>
    <property type="project" value="UniProtKB-KW"/>
</dbReference>
<name>A0ABU9ATK3_9BACT</name>
<dbReference type="Gene3D" id="3.30.565.10">
    <property type="entry name" value="Histidine kinase-like ATPase, C-terminal domain"/>
    <property type="match status" value="1"/>
</dbReference>
<keyword evidence="13" id="KW-0902">Two-component regulatory system</keyword>
<dbReference type="Pfam" id="PF02518">
    <property type="entry name" value="HATPase_c"/>
    <property type="match status" value="1"/>
</dbReference>
<dbReference type="CDD" id="cd00075">
    <property type="entry name" value="HATPase"/>
    <property type="match status" value="1"/>
</dbReference>
<keyword evidence="14 15" id="KW-0472">Membrane</keyword>
<dbReference type="Proteomes" id="UP001371305">
    <property type="component" value="Unassembled WGS sequence"/>
</dbReference>
<dbReference type="PANTHER" id="PTHR44936">
    <property type="entry name" value="SENSOR PROTEIN CREC"/>
    <property type="match status" value="1"/>
</dbReference>
<dbReference type="InterPro" id="IPR003661">
    <property type="entry name" value="HisK_dim/P_dom"/>
</dbReference>
<feature type="domain" description="HAMP" evidence="17">
    <location>
        <begin position="196"/>
        <end position="248"/>
    </location>
</feature>
<comment type="catalytic activity">
    <reaction evidence="1">
        <text>ATP + protein L-histidine = ADP + protein N-phospho-L-histidine.</text>
        <dbReference type="EC" id="2.7.13.3"/>
    </reaction>
</comment>
<evidence type="ECO:0000313" key="19">
    <source>
        <dbReference type="Proteomes" id="UP001371305"/>
    </source>
</evidence>
<feature type="domain" description="Histidine kinase" evidence="16">
    <location>
        <begin position="256"/>
        <end position="454"/>
    </location>
</feature>
<dbReference type="PRINTS" id="PR00344">
    <property type="entry name" value="BCTRLSENSOR"/>
</dbReference>
<dbReference type="InterPro" id="IPR003660">
    <property type="entry name" value="HAMP_dom"/>
</dbReference>
<dbReference type="Gene3D" id="1.10.8.500">
    <property type="entry name" value="HAMP domain in histidine kinase"/>
    <property type="match status" value="1"/>
</dbReference>
<dbReference type="SUPFAM" id="SSF55874">
    <property type="entry name" value="ATPase domain of HSP90 chaperone/DNA topoisomerase II/histidine kinase"/>
    <property type="match status" value="1"/>
</dbReference>
<sequence>MKRLWMKSLTGQWIALLLLSLVFSQLVFLAIYRDEQLRTVSLLRRDEFVSRSGSVARLLDAAGPDLHDDIVKAASTSAVRFWLAAGPESDPLTWQKQALERMMEASRPPPPGSLELQGGLKWEALPVDEWRGGSPATLLHLEKWNGFGLTTRIHDGVWLHSVYAKPGPVTGPPGSYYVSMGITAAALCLVTALIANRVGRPLRRLTEAAEKLGRGEETEPLPEEGADDIRRTATAFNRMQSRIRRYVEDRTGIMAAISHDLRTPITSLRLQAEFVTDDETRDKLVSTLDEMKAITEASLAFAREEASAGVTRTVDLHALLESQCEDLQLLGWKVEFSGDEPLPWRCRPDALRRAARNVIENAVRYGGVARVSTRTAAGMLEILVDDDGPGIPAQDMERVFTPFVRLEESRNRSTGGTGLGLPIARSILRNHGGDLILENRQGGGLRAVMQLPGA</sequence>
<evidence type="ECO:0000256" key="14">
    <source>
        <dbReference type="ARBA" id="ARBA00023136"/>
    </source>
</evidence>
<evidence type="ECO:0000259" key="16">
    <source>
        <dbReference type="PROSITE" id="PS50109"/>
    </source>
</evidence>
<evidence type="ECO:0000256" key="4">
    <source>
        <dbReference type="ARBA" id="ARBA00022475"/>
    </source>
</evidence>
<evidence type="ECO:0000256" key="8">
    <source>
        <dbReference type="ARBA" id="ARBA00022692"/>
    </source>
</evidence>
<evidence type="ECO:0000256" key="12">
    <source>
        <dbReference type="ARBA" id="ARBA00022989"/>
    </source>
</evidence>
<dbReference type="RefSeq" id="WP_341403535.1">
    <property type="nucleotide sequence ID" value="NZ_JBBUKT010000002.1"/>
</dbReference>
<dbReference type="PROSITE" id="PS50109">
    <property type="entry name" value="HIS_KIN"/>
    <property type="match status" value="1"/>
</dbReference>
<evidence type="ECO:0000256" key="3">
    <source>
        <dbReference type="ARBA" id="ARBA00012438"/>
    </source>
</evidence>
<dbReference type="CDD" id="cd06225">
    <property type="entry name" value="HAMP"/>
    <property type="match status" value="1"/>
</dbReference>
<dbReference type="InterPro" id="IPR050980">
    <property type="entry name" value="2C_sensor_his_kinase"/>
</dbReference>
<reference evidence="18 19" key="1">
    <citation type="submission" date="2024-04" db="EMBL/GenBank/DDBJ databases">
        <title>Luteolibacter sp. isolated from soil.</title>
        <authorList>
            <person name="An J."/>
        </authorList>
    </citation>
    <scope>NUCLEOTIDE SEQUENCE [LARGE SCALE GENOMIC DNA]</scope>
    <source>
        <strain evidence="18 19">Y139</strain>
    </source>
</reference>
<keyword evidence="8 15" id="KW-0812">Transmembrane</keyword>
<keyword evidence="12 15" id="KW-1133">Transmembrane helix</keyword>
<proteinExistence type="predicted"/>
<evidence type="ECO:0000256" key="6">
    <source>
        <dbReference type="ARBA" id="ARBA00022553"/>
    </source>
</evidence>
<evidence type="ECO:0000256" key="1">
    <source>
        <dbReference type="ARBA" id="ARBA00000085"/>
    </source>
</evidence>
<keyword evidence="19" id="KW-1185">Reference proteome</keyword>
<feature type="transmembrane region" description="Helical" evidence="15">
    <location>
        <begin position="176"/>
        <end position="195"/>
    </location>
</feature>
<gene>
    <name evidence="18" type="ORF">WKV53_06435</name>
</gene>
<protein>
    <recommendedName>
        <fullName evidence="3">histidine kinase</fullName>
        <ecNumber evidence="3">2.7.13.3</ecNumber>
    </recommendedName>
</protein>
<keyword evidence="7" id="KW-0808">Transferase</keyword>
<dbReference type="InterPro" id="IPR005467">
    <property type="entry name" value="His_kinase_dom"/>
</dbReference>
<evidence type="ECO:0000256" key="2">
    <source>
        <dbReference type="ARBA" id="ARBA00004429"/>
    </source>
</evidence>
<dbReference type="Pfam" id="PF00672">
    <property type="entry name" value="HAMP"/>
    <property type="match status" value="1"/>
</dbReference>
<evidence type="ECO:0000256" key="7">
    <source>
        <dbReference type="ARBA" id="ARBA00022679"/>
    </source>
</evidence>
<evidence type="ECO:0000256" key="15">
    <source>
        <dbReference type="SAM" id="Phobius"/>
    </source>
</evidence>
<keyword evidence="9" id="KW-0547">Nucleotide-binding</keyword>
<accession>A0ABU9ATK3</accession>
<evidence type="ECO:0000256" key="13">
    <source>
        <dbReference type="ARBA" id="ARBA00023012"/>
    </source>
</evidence>
<dbReference type="Gene3D" id="1.10.287.130">
    <property type="match status" value="1"/>
</dbReference>
<dbReference type="InterPro" id="IPR004358">
    <property type="entry name" value="Sig_transdc_His_kin-like_C"/>
</dbReference>
<dbReference type="PANTHER" id="PTHR44936:SF5">
    <property type="entry name" value="SENSOR HISTIDINE KINASE ENVZ"/>
    <property type="match status" value="1"/>
</dbReference>
<dbReference type="EC" id="2.7.13.3" evidence="3"/>
<keyword evidence="4" id="KW-1003">Cell membrane</keyword>
<comment type="caution">
    <text evidence="18">The sequence shown here is derived from an EMBL/GenBank/DDBJ whole genome shotgun (WGS) entry which is preliminary data.</text>
</comment>
<dbReference type="SUPFAM" id="SSF47384">
    <property type="entry name" value="Homodimeric domain of signal transducing histidine kinase"/>
    <property type="match status" value="1"/>
</dbReference>